<evidence type="ECO:0000313" key="3">
    <source>
        <dbReference type="Proteomes" id="UP000076552"/>
    </source>
</evidence>
<dbReference type="Proteomes" id="UP000076552">
    <property type="component" value="Unassembled WGS sequence"/>
</dbReference>
<feature type="compositionally biased region" description="Polar residues" evidence="1">
    <location>
        <begin position="265"/>
        <end position="277"/>
    </location>
</feature>
<feature type="region of interest" description="Disordered" evidence="1">
    <location>
        <begin position="124"/>
        <end position="194"/>
    </location>
</feature>
<organism evidence="2 3">
    <name type="scientific">Colletotrichum tofieldiae</name>
    <dbReference type="NCBI Taxonomy" id="708197"/>
    <lineage>
        <taxon>Eukaryota</taxon>
        <taxon>Fungi</taxon>
        <taxon>Dikarya</taxon>
        <taxon>Ascomycota</taxon>
        <taxon>Pezizomycotina</taxon>
        <taxon>Sordariomycetes</taxon>
        <taxon>Hypocreomycetidae</taxon>
        <taxon>Glomerellales</taxon>
        <taxon>Glomerellaceae</taxon>
        <taxon>Colletotrichum</taxon>
        <taxon>Colletotrichum spaethianum species complex</taxon>
    </lineage>
</organism>
<sequence>MASSINPTAIPTITALRQDLNYGDAKLSQCQAFYDDLRAYRKKFVSSHGLEGSGLLDWKSRDHQLALGEMTRAFLERDGNGRRYWPDDAESPHYNELRYSSDHAKIKRVMKQLFFRLNLQQHRNTKYKKNKSDESNLHNRSGMTPGDAIDLDLIAEGPSTLPVSEPAESPRYDPKNILPTFATRPDPTDSNIIDPSLLNSQQQPCFTQELRQDPYHVPESPEPGFQPPPLDRPLFGTMKTTISGQPRRSVSCPEDEPLAKRAKTGCSSSTKALSASMKPNQNHADILGHRISPRRRKPRHNSGMATLEQLTAVFESPERVTSPAVAGGIEVAGGDAEPLANEPTAAFQPPQPSVEDTFDEESIDTYVGNITKKLNGELASHVTEPVSHSTGTNTAPLAQMVPDKTALAPPSLASPSSLEPSSSIPLPTLVIPTAPQGREKKDNESREEKTTAMAPPAQKSRVEFVYRVITRQPAYRGDSWVPTGNFRDKTISELEAELPIRVDAADLMGLRFVLLHVGSETRAEQIIPRGHDQKFAAAKRYFDGVIRSCIARTVGGDQALIEFEIEALTDEKPVVDETFEEAFDW</sequence>
<feature type="compositionally biased region" description="Basic and acidic residues" evidence="1">
    <location>
        <begin position="437"/>
        <end position="450"/>
    </location>
</feature>
<dbReference type="EMBL" id="LFIV01000001">
    <property type="protein sequence ID" value="KZL78771.1"/>
    <property type="molecule type" value="Genomic_DNA"/>
</dbReference>
<reference evidence="2 3" key="1">
    <citation type="submission" date="2015-06" db="EMBL/GenBank/DDBJ databases">
        <title>Survival trade-offs in plant roots during colonization by closely related pathogenic and mutualistic fungi.</title>
        <authorList>
            <person name="Hacquard S."/>
            <person name="Kracher B."/>
            <person name="Hiruma K."/>
            <person name="Weinman A."/>
            <person name="Muench P."/>
            <person name="Garrido Oter R."/>
            <person name="Ver Loren van Themaat E."/>
            <person name="Dallerey J.-F."/>
            <person name="Damm U."/>
            <person name="Henrissat B."/>
            <person name="Lespinet O."/>
            <person name="Thon M."/>
            <person name="Kemen E."/>
            <person name="McHardy A.C."/>
            <person name="Schulze-Lefert P."/>
            <person name="O'Connell R.J."/>
        </authorList>
    </citation>
    <scope>NUCLEOTIDE SEQUENCE [LARGE SCALE GENOMIC DNA]</scope>
    <source>
        <strain evidence="2 3">0861</strain>
    </source>
</reference>
<feature type="region of interest" description="Disordered" evidence="1">
    <location>
        <begin position="240"/>
        <end position="277"/>
    </location>
</feature>
<gene>
    <name evidence="2" type="ORF">CT0861_08906</name>
</gene>
<accession>A0A166ZDQ5</accession>
<feature type="compositionally biased region" description="Low complexity" evidence="1">
    <location>
        <begin position="406"/>
        <end position="427"/>
    </location>
</feature>
<dbReference type="AlphaFoldDB" id="A0A166ZDQ5"/>
<protein>
    <submittedName>
        <fullName evidence="2">Uncharacterized protein</fullName>
    </submittedName>
</protein>
<name>A0A166ZDQ5_9PEZI</name>
<comment type="caution">
    <text evidence="2">The sequence shown here is derived from an EMBL/GenBank/DDBJ whole genome shotgun (WGS) entry which is preliminary data.</text>
</comment>
<evidence type="ECO:0000313" key="2">
    <source>
        <dbReference type="EMBL" id="KZL78771.1"/>
    </source>
</evidence>
<proteinExistence type="predicted"/>
<keyword evidence="3" id="KW-1185">Reference proteome</keyword>
<evidence type="ECO:0000256" key="1">
    <source>
        <dbReference type="SAM" id="MobiDB-lite"/>
    </source>
</evidence>
<feature type="region of interest" description="Disordered" evidence="1">
    <location>
        <begin position="406"/>
        <end position="456"/>
    </location>
</feature>